<name>A0A2P8HE80_9BACI</name>
<evidence type="ECO:0000256" key="4">
    <source>
        <dbReference type="ARBA" id="ARBA00022597"/>
    </source>
</evidence>
<dbReference type="AlphaFoldDB" id="A0A2P8HE80"/>
<evidence type="ECO:0000313" key="10">
    <source>
        <dbReference type="EMBL" id="PSL44538.1"/>
    </source>
</evidence>
<dbReference type="PANTHER" id="PTHR40063">
    <property type="entry name" value="MEMBRANE PROTEIN-RELATED"/>
    <property type="match status" value="1"/>
</dbReference>
<dbReference type="OrthoDB" id="396983at2"/>
<comment type="caution">
    <text evidence="10">The sequence shown here is derived from an EMBL/GenBank/DDBJ whole genome shotgun (WGS) entry which is preliminary data.</text>
</comment>
<feature type="transmembrane region" description="Helical" evidence="8">
    <location>
        <begin position="120"/>
        <end position="144"/>
    </location>
</feature>
<feature type="transmembrane region" description="Helical" evidence="8">
    <location>
        <begin position="164"/>
        <end position="189"/>
    </location>
</feature>
<evidence type="ECO:0000256" key="7">
    <source>
        <dbReference type="ARBA" id="ARBA00023136"/>
    </source>
</evidence>
<evidence type="ECO:0000256" key="8">
    <source>
        <dbReference type="SAM" id="Phobius"/>
    </source>
</evidence>
<feature type="transmembrane region" description="Helical" evidence="8">
    <location>
        <begin position="196"/>
        <end position="215"/>
    </location>
</feature>
<dbReference type="GO" id="GO:0005886">
    <property type="term" value="C:plasma membrane"/>
    <property type="evidence" value="ECO:0007669"/>
    <property type="project" value="UniProtKB-SubCell"/>
</dbReference>
<keyword evidence="3" id="KW-1003">Cell membrane</keyword>
<keyword evidence="6 8" id="KW-1133">Transmembrane helix</keyword>
<dbReference type="Pfam" id="PF13303">
    <property type="entry name" value="PTS_EIIC_2"/>
    <property type="match status" value="1"/>
</dbReference>
<keyword evidence="5 8" id="KW-0812">Transmembrane</keyword>
<comment type="subcellular location">
    <subcellularLocation>
        <location evidence="1">Cell membrane</location>
        <topology evidence="1">Multi-pass membrane protein</topology>
    </subcellularLocation>
</comment>
<feature type="transmembrane region" description="Helical" evidence="8">
    <location>
        <begin position="16"/>
        <end position="39"/>
    </location>
</feature>
<gene>
    <name evidence="10" type="ORF">B0H94_108151</name>
</gene>
<protein>
    <recommendedName>
        <fullName evidence="9">Phosphotransferase system EIIC domain-containing protein</fullName>
    </recommendedName>
</protein>
<dbReference type="InterPro" id="IPR003352">
    <property type="entry name" value="PTS_EIIC"/>
</dbReference>
<evidence type="ECO:0000256" key="1">
    <source>
        <dbReference type="ARBA" id="ARBA00004651"/>
    </source>
</evidence>
<dbReference type="Proteomes" id="UP000242310">
    <property type="component" value="Unassembled WGS sequence"/>
</dbReference>
<feature type="transmembrane region" description="Helical" evidence="8">
    <location>
        <begin position="51"/>
        <end position="74"/>
    </location>
</feature>
<evidence type="ECO:0000256" key="5">
    <source>
        <dbReference type="ARBA" id="ARBA00022692"/>
    </source>
</evidence>
<dbReference type="GO" id="GO:0009401">
    <property type="term" value="P:phosphoenolpyruvate-dependent sugar phosphotransferase system"/>
    <property type="evidence" value="ECO:0007669"/>
    <property type="project" value="InterPro"/>
</dbReference>
<feature type="domain" description="Phosphotransferase system EIIC" evidence="9">
    <location>
        <begin position="21"/>
        <end position="332"/>
    </location>
</feature>
<keyword evidence="2" id="KW-0813">Transport</keyword>
<dbReference type="EMBL" id="PYAV01000008">
    <property type="protein sequence ID" value="PSL44538.1"/>
    <property type="molecule type" value="Genomic_DNA"/>
</dbReference>
<dbReference type="GO" id="GO:0008982">
    <property type="term" value="F:protein-N(PI)-phosphohistidine-sugar phosphotransferase activity"/>
    <property type="evidence" value="ECO:0007669"/>
    <property type="project" value="InterPro"/>
</dbReference>
<feature type="transmembrane region" description="Helical" evidence="8">
    <location>
        <begin position="285"/>
        <end position="317"/>
    </location>
</feature>
<evidence type="ECO:0000259" key="9">
    <source>
        <dbReference type="Pfam" id="PF13303"/>
    </source>
</evidence>
<keyword evidence="7 8" id="KW-0472">Membrane</keyword>
<evidence type="ECO:0000256" key="2">
    <source>
        <dbReference type="ARBA" id="ARBA00022448"/>
    </source>
</evidence>
<organism evidence="10 11">
    <name type="scientific">Salsuginibacillus halophilus</name>
    <dbReference type="NCBI Taxonomy" id="517424"/>
    <lineage>
        <taxon>Bacteria</taxon>
        <taxon>Bacillati</taxon>
        <taxon>Bacillota</taxon>
        <taxon>Bacilli</taxon>
        <taxon>Bacillales</taxon>
        <taxon>Bacillaceae</taxon>
        <taxon>Salsuginibacillus</taxon>
    </lineage>
</organism>
<evidence type="ECO:0000256" key="6">
    <source>
        <dbReference type="ARBA" id="ARBA00022989"/>
    </source>
</evidence>
<dbReference type="PANTHER" id="PTHR40063:SF1">
    <property type="entry name" value="MEMBRANE PROTEIN"/>
    <property type="match status" value="1"/>
</dbReference>
<proteinExistence type="predicted"/>
<evidence type="ECO:0000256" key="3">
    <source>
        <dbReference type="ARBA" id="ARBA00022475"/>
    </source>
</evidence>
<sequence length="336" mass="34236">MQEFLKRKDIEVSFRAYILTALSYMALGLFSSLIIGLIIETIGEQLGIPFFVEMGTLAMSLVGPAVGAGIAYGLKAPPLVAFAALAAGAAGNELGGPAGAYAAALLAVEFGKVVSKETRIDILVTPFVTILIGFVTASLIGPVLDNALRGFGGLVNWATTQQPLIMGILVAAFMGIALTAPISSAAIAIMLDLSGLAAGAATVGCTAQMVGFAVSSYRDNGVSGLAALGVGTSMLQVPNVVRKPLILIPPTLAGALAGPVATVWLQLENNAEGAGMGSSGFVGQIMTFSVMGFSTSVAVAILAVHFVMPAVLSFAVARVMFAKGWLKPGDMKIEQG</sequence>
<evidence type="ECO:0000313" key="11">
    <source>
        <dbReference type="Proteomes" id="UP000242310"/>
    </source>
</evidence>
<dbReference type="RefSeq" id="WP_106589055.1">
    <property type="nucleotide sequence ID" value="NZ_PYAV01000008.1"/>
</dbReference>
<keyword evidence="11" id="KW-1185">Reference proteome</keyword>
<keyword evidence="4" id="KW-0762">Sugar transport</keyword>
<reference evidence="10 11" key="1">
    <citation type="submission" date="2018-03" db="EMBL/GenBank/DDBJ databases">
        <title>Genomic Encyclopedia of Type Strains, Phase III (KMG-III): the genomes of soil and plant-associated and newly described type strains.</title>
        <authorList>
            <person name="Whitman W."/>
        </authorList>
    </citation>
    <scope>NUCLEOTIDE SEQUENCE [LARGE SCALE GENOMIC DNA]</scope>
    <source>
        <strain evidence="10 11">CGMCC 1.07653</strain>
    </source>
</reference>
<accession>A0A2P8HE80</accession>